<comment type="caution">
    <text evidence="1">The sequence shown here is derived from an EMBL/GenBank/DDBJ whole genome shotgun (WGS) entry which is preliminary data.</text>
</comment>
<proteinExistence type="predicted"/>
<accession>A0A0F9IR64</accession>
<sequence length="120" mass="14489">MDNICNMQCPPFWGEVAYCCKWCNPARASHVADENRHLWTEDKGFWNPTGCLLKREDMPQECREYDCHEDRFIVWKCSVMRMRWEDGKWIATRSREDEGWVNEKQPELFIDKIRKLADVE</sequence>
<name>A0A0F9IR64_9ZZZZ</name>
<dbReference type="AlphaFoldDB" id="A0A0F9IR64"/>
<reference evidence="1" key="1">
    <citation type="journal article" date="2015" name="Nature">
        <title>Complex archaea that bridge the gap between prokaryotes and eukaryotes.</title>
        <authorList>
            <person name="Spang A."/>
            <person name="Saw J.H."/>
            <person name="Jorgensen S.L."/>
            <person name="Zaremba-Niedzwiedzka K."/>
            <person name="Martijn J."/>
            <person name="Lind A.E."/>
            <person name="van Eijk R."/>
            <person name="Schleper C."/>
            <person name="Guy L."/>
            <person name="Ettema T.J."/>
        </authorList>
    </citation>
    <scope>NUCLEOTIDE SEQUENCE</scope>
</reference>
<evidence type="ECO:0000313" key="1">
    <source>
        <dbReference type="EMBL" id="KKM22424.1"/>
    </source>
</evidence>
<protein>
    <submittedName>
        <fullName evidence="1">Uncharacterized protein</fullName>
    </submittedName>
</protein>
<dbReference type="EMBL" id="LAZR01013334">
    <property type="protein sequence ID" value="KKM22424.1"/>
    <property type="molecule type" value="Genomic_DNA"/>
</dbReference>
<gene>
    <name evidence="1" type="ORF">LCGC14_1625460</name>
</gene>
<organism evidence="1">
    <name type="scientific">marine sediment metagenome</name>
    <dbReference type="NCBI Taxonomy" id="412755"/>
    <lineage>
        <taxon>unclassified sequences</taxon>
        <taxon>metagenomes</taxon>
        <taxon>ecological metagenomes</taxon>
    </lineage>
</organism>